<evidence type="ECO:0000256" key="1">
    <source>
        <dbReference type="SAM" id="Coils"/>
    </source>
</evidence>
<keyword evidence="1" id="KW-0175">Coiled coil</keyword>
<organism evidence="2 3">
    <name type="scientific">Jatropha curcas</name>
    <name type="common">Barbados nut</name>
    <dbReference type="NCBI Taxonomy" id="180498"/>
    <lineage>
        <taxon>Eukaryota</taxon>
        <taxon>Viridiplantae</taxon>
        <taxon>Streptophyta</taxon>
        <taxon>Embryophyta</taxon>
        <taxon>Tracheophyta</taxon>
        <taxon>Spermatophyta</taxon>
        <taxon>Magnoliopsida</taxon>
        <taxon>eudicotyledons</taxon>
        <taxon>Gunneridae</taxon>
        <taxon>Pentapetalae</taxon>
        <taxon>rosids</taxon>
        <taxon>fabids</taxon>
        <taxon>Malpighiales</taxon>
        <taxon>Euphorbiaceae</taxon>
        <taxon>Crotonoideae</taxon>
        <taxon>Jatropheae</taxon>
        <taxon>Jatropha</taxon>
    </lineage>
</organism>
<dbReference type="EMBL" id="KK914686">
    <property type="protein sequence ID" value="KDP30394.1"/>
    <property type="molecule type" value="Genomic_DNA"/>
</dbReference>
<proteinExistence type="predicted"/>
<keyword evidence="3" id="KW-1185">Reference proteome</keyword>
<dbReference type="AlphaFoldDB" id="A0A067KEV5"/>
<evidence type="ECO:0000313" key="2">
    <source>
        <dbReference type="EMBL" id="KDP30394.1"/>
    </source>
</evidence>
<protein>
    <submittedName>
        <fullName evidence="2">Uncharacterized protein</fullName>
    </submittedName>
</protein>
<evidence type="ECO:0000313" key="3">
    <source>
        <dbReference type="Proteomes" id="UP000027138"/>
    </source>
</evidence>
<sequence>MLVSAHNDTHRHVRESRELIMTLKSDLEAEQTKVEKLENNIQTQALEHSCFVGNWKRKSNPLPRIGMLILIPPSS</sequence>
<feature type="coiled-coil region" evidence="1">
    <location>
        <begin position="20"/>
        <end position="47"/>
    </location>
</feature>
<gene>
    <name evidence="2" type="ORF">JCGZ_18137</name>
</gene>
<name>A0A067KEV5_JATCU</name>
<dbReference type="Proteomes" id="UP000027138">
    <property type="component" value="Unassembled WGS sequence"/>
</dbReference>
<reference evidence="2 3" key="1">
    <citation type="journal article" date="2014" name="PLoS ONE">
        <title>Global Analysis of Gene Expression Profiles in Physic Nut (Jatropha curcas L.) Seedlings Exposed to Salt Stress.</title>
        <authorList>
            <person name="Zhang L."/>
            <person name="Zhang C."/>
            <person name="Wu P."/>
            <person name="Chen Y."/>
            <person name="Li M."/>
            <person name="Jiang H."/>
            <person name="Wu G."/>
        </authorList>
    </citation>
    <scope>NUCLEOTIDE SEQUENCE [LARGE SCALE GENOMIC DNA]</scope>
    <source>
        <strain evidence="3">cv. GZQX0401</strain>
        <tissue evidence="2">Young leaves</tissue>
    </source>
</reference>
<accession>A0A067KEV5</accession>